<name>A0A6P6AUU0_DURZI</name>
<dbReference type="InterPro" id="IPR022003">
    <property type="entry name" value="RST"/>
</dbReference>
<evidence type="ECO:0000256" key="2">
    <source>
        <dbReference type="ARBA" id="ARBA00022473"/>
    </source>
</evidence>
<dbReference type="GO" id="GO:0005634">
    <property type="term" value="C:nucleus"/>
    <property type="evidence" value="ECO:0007669"/>
    <property type="project" value="UniProtKB-SubCell"/>
</dbReference>
<dbReference type="EC" id="2.4.2.-" evidence="5"/>
<dbReference type="InterPro" id="IPR012317">
    <property type="entry name" value="Poly(ADP-ribose)pol_cat_dom"/>
</dbReference>
<evidence type="ECO:0000259" key="7">
    <source>
        <dbReference type="PROSITE" id="PS50918"/>
    </source>
</evidence>
<dbReference type="Pfam" id="PF12174">
    <property type="entry name" value="RST"/>
    <property type="match status" value="1"/>
</dbReference>
<feature type="region of interest" description="Disordered" evidence="6">
    <location>
        <begin position="21"/>
        <end position="42"/>
    </location>
</feature>
<gene>
    <name evidence="10" type="primary">LOC111312511</name>
</gene>
<dbReference type="InterPro" id="IPR044964">
    <property type="entry name" value="RCD1/SRO1-5"/>
</dbReference>
<evidence type="ECO:0000256" key="5">
    <source>
        <dbReference type="RuleBase" id="RU362114"/>
    </source>
</evidence>
<dbReference type="Pfam" id="PF23467">
    <property type="entry name" value="WWE_5"/>
    <property type="match status" value="1"/>
</dbReference>
<dbReference type="InterPro" id="IPR037197">
    <property type="entry name" value="WWE_dom_sf"/>
</dbReference>
<dbReference type="SUPFAM" id="SSF56399">
    <property type="entry name" value="ADP-ribosylation"/>
    <property type="match status" value="1"/>
</dbReference>
<keyword evidence="3" id="KW-0346">Stress response</keyword>
<evidence type="ECO:0000256" key="3">
    <source>
        <dbReference type="ARBA" id="ARBA00023016"/>
    </source>
</evidence>
<keyword evidence="4" id="KW-0539">Nucleus</keyword>
<dbReference type="SUPFAM" id="SSF117839">
    <property type="entry name" value="WWE domain"/>
    <property type="match status" value="1"/>
</dbReference>
<dbReference type="AlphaFoldDB" id="A0A6P6AUU0"/>
<dbReference type="PANTHER" id="PTHR32263:SF19">
    <property type="entry name" value="OS03G0230300 PROTEIN"/>
    <property type="match status" value="1"/>
</dbReference>
<dbReference type="PROSITE" id="PS51059">
    <property type="entry name" value="PARP_CATALYTIC"/>
    <property type="match status" value="1"/>
</dbReference>
<dbReference type="OrthoDB" id="6133115at2759"/>
<dbReference type="Gene3D" id="3.90.228.10">
    <property type="match status" value="1"/>
</dbReference>
<sequence length="498" mass="55522">MAERGAATATMTTKNVVESVMVRAPPPPPPSFSSSKSPGRRIGGGGCCGLQSRCSKRFFSQNNGNFERSAVPSRFMYYRNSIWVNFSADVVETLRTGFLERRPIVEAWIDGAKYIFDLKRMLQIDYLTGNCRSISWIDENGKCFFPNDFFSEEEVMESAYGNEKDHIINYNYKNKNSNCNPKIEIEVKTDRASLKRKREEEPEVSSSCKAVGAVDVIKHQRLKEGGAAKWPNTKLLRETERAYVLVKDHILNGIRKVDAGVTITSIHQCMHEGHLNKARLEVFQKQIEITKAARGTSNLVYAWYGASAKVVESILAHGFGMPSKVPTTVYGIGVYLSPVGFPHLSAKLANADNDGIKHLILCRVILGNVEKVEAGSQQYHPSSLDFDTASDDPKNPEWYVVWSTNANMHILPESVVSFRPSSNMQGQPRPLPGVKYSLEKLFSKIKSSLPPAKVQEIWISYTSYKAGTLAKDAFISQLRLVAGDEPQQDCGSCPRHAK</sequence>
<feature type="domain" description="PARP catalytic" evidence="8">
    <location>
        <begin position="219"/>
        <end position="439"/>
    </location>
</feature>
<evidence type="ECO:0000256" key="4">
    <source>
        <dbReference type="ARBA" id="ARBA00023242"/>
    </source>
</evidence>
<proteinExistence type="predicted"/>
<keyword evidence="9" id="KW-1185">Reference proteome</keyword>
<evidence type="ECO:0000313" key="9">
    <source>
        <dbReference type="Proteomes" id="UP000515121"/>
    </source>
</evidence>
<dbReference type="PROSITE" id="PS50918">
    <property type="entry name" value="WWE"/>
    <property type="match status" value="1"/>
</dbReference>
<keyword evidence="2" id="KW-0217">Developmental protein</keyword>
<dbReference type="GO" id="GO:0003950">
    <property type="term" value="F:NAD+ poly-ADP-ribosyltransferase activity"/>
    <property type="evidence" value="ECO:0007669"/>
    <property type="project" value="UniProtKB-UniRule"/>
</dbReference>
<evidence type="ECO:0000259" key="8">
    <source>
        <dbReference type="PROSITE" id="PS51059"/>
    </source>
</evidence>
<organism evidence="9 10">
    <name type="scientific">Durio zibethinus</name>
    <name type="common">Durian</name>
    <dbReference type="NCBI Taxonomy" id="66656"/>
    <lineage>
        <taxon>Eukaryota</taxon>
        <taxon>Viridiplantae</taxon>
        <taxon>Streptophyta</taxon>
        <taxon>Embryophyta</taxon>
        <taxon>Tracheophyta</taxon>
        <taxon>Spermatophyta</taxon>
        <taxon>Magnoliopsida</taxon>
        <taxon>eudicotyledons</taxon>
        <taxon>Gunneridae</taxon>
        <taxon>Pentapetalae</taxon>
        <taxon>rosids</taxon>
        <taxon>malvids</taxon>
        <taxon>Malvales</taxon>
        <taxon>Malvaceae</taxon>
        <taxon>Helicteroideae</taxon>
        <taxon>Durio</taxon>
    </lineage>
</organism>
<reference evidence="10" key="1">
    <citation type="submission" date="2025-08" db="UniProtKB">
        <authorList>
            <consortium name="RefSeq"/>
        </authorList>
    </citation>
    <scope>IDENTIFICATION</scope>
    <source>
        <tissue evidence="10">Fruit stalk</tissue>
    </source>
</reference>
<evidence type="ECO:0000313" key="10">
    <source>
        <dbReference type="RefSeq" id="XP_022768573.1"/>
    </source>
</evidence>
<evidence type="ECO:0000256" key="1">
    <source>
        <dbReference type="ARBA" id="ARBA00004123"/>
    </source>
</evidence>
<dbReference type="Proteomes" id="UP000515121">
    <property type="component" value="Unplaced"/>
</dbReference>
<protein>
    <recommendedName>
        <fullName evidence="5">Poly [ADP-ribose] polymerase</fullName>
        <shortName evidence="5">PARP</shortName>
        <ecNumber evidence="5">2.4.2.-</ecNumber>
    </recommendedName>
</protein>
<dbReference type="GeneID" id="111312511"/>
<comment type="subcellular location">
    <subcellularLocation>
        <location evidence="1">Nucleus</location>
    </subcellularLocation>
</comment>
<dbReference type="Pfam" id="PF00644">
    <property type="entry name" value="PARP"/>
    <property type="match status" value="1"/>
</dbReference>
<dbReference type="RefSeq" id="XP_022768573.1">
    <property type="nucleotide sequence ID" value="XM_022912838.1"/>
</dbReference>
<keyword evidence="5" id="KW-0808">Transferase</keyword>
<keyword evidence="5" id="KW-0520">NAD</keyword>
<feature type="domain" description="WWE" evidence="7">
    <location>
        <begin position="61"/>
        <end position="136"/>
    </location>
</feature>
<evidence type="ECO:0000256" key="6">
    <source>
        <dbReference type="SAM" id="MobiDB-lite"/>
    </source>
</evidence>
<dbReference type="PANTHER" id="PTHR32263">
    <property type="entry name" value="INACTIVE POLY [ADP-RIBOSE] POLYMERASE SRO4-RELATED"/>
    <property type="match status" value="1"/>
</dbReference>
<accession>A0A6P6AUU0</accession>
<dbReference type="InterPro" id="IPR057823">
    <property type="entry name" value="WWE_RCD1"/>
</dbReference>
<keyword evidence="5" id="KW-0328">Glycosyltransferase</keyword>
<dbReference type="InterPro" id="IPR004170">
    <property type="entry name" value="WWE_dom"/>
</dbReference>